<evidence type="ECO:0000259" key="3">
    <source>
        <dbReference type="PROSITE" id="PS51898"/>
    </source>
</evidence>
<dbReference type="RefSeq" id="WP_100141921.1">
    <property type="nucleotide sequence ID" value="NZ_BMKO01000003.1"/>
</dbReference>
<dbReference type="CDD" id="cd00796">
    <property type="entry name" value="INT_Rci_Hp1_C"/>
    <property type="match status" value="1"/>
</dbReference>
<dbReference type="Pfam" id="PF00589">
    <property type="entry name" value="Phage_integrase"/>
    <property type="match status" value="1"/>
</dbReference>
<dbReference type="InterPro" id="IPR050090">
    <property type="entry name" value="Tyrosine_recombinase_XerCD"/>
</dbReference>
<dbReference type="InterPro" id="IPR013762">
    <property type="entry name" value="Integrase-like_cat_sf"/>
</dbReference>
<sequence>MSIIKIDGGYRVDVRPQGRNGKRYRKVFKTKAEAQQYERWVVSTRNSNGWIDKPRDNRSLTEMIESWYLRHGQYLKSGDRDFRRLKRIDRLLNYLKVYQFGRPQWLEYRHLLTAAGTSANTINRDQMLLSSVFTVAIKADDFHGENPLKGLTKMKVRAREMGFLSVEEIQTLLDNLQGDALKVAKICIETGARWSEAANLKGSQLASGKVTFVDTKNGKNRTIPITAELFKEIYNGKSGQLFDVSYLEFRQVIQSLGFELPKWQAAHVLRHTYASHFVMNGGNILTLQKILGHSTIEQTMAYAHLAPDHLQDAITFRPMSTICPK</sequence>
<dbReference type="PANTHER" id="PTHR30349:SF93">
    <property type="entry name" value="FELS-2 PROPHAGE PROTEIN"/>
    <property type="match status" value="1"/>
</dbReference>
<dbReference type="InterPro" id="IPR011010">
    <property type="entry name" value="DNA_brk_join_enz"/>
</dbReference>
<dbReference type="Pfam" id="PF24624">
    <property type="entry name" value="Int_N"/>
    <property type="match status" value="1"/>
</dbReference>
<evidence type="ECO:0000256" key="2">
    <source>
        <dbReference type="ARBA" id="ARBA00023172"/>
    </source>
</evidence>
<evidence type="ECO:0000256" key="1">
    <source>
        <dbReference type="ARBA" id="ARBA00022908"/>
    </source>
</evidence>
<name>A0ABQ1T242_9GAMM</name>
<evidence type="ECO:0000313" key="5">
    <source>
        <dbReference type="Proteomes" id="UP000606498"/>
    </source>
</evidence>
<dbReference type="Proteomes" id="UP000606498">
    <property type="component" value="Unassembled WGS sequence"/>
</dbReference>
<keyword evidence="1" id="KW-0229">DNA integration</keyword>
<gene>
    <name evidence="4" type="primary">int</name>
    <name evidence="4" type="ORF">GCM10011520_15920</name>
</gene>
<dbReference type="InterPro" id="IPR057084">
    <property type="entry name" value="Int_N"/>
</dbReference>
<dbReference type="Gene3D" id="1.10.443.10">
    <property type="entry name" value="Intergrase catalytic core"/>
    <property type="match status" value="1"/>
</dbReference>
<accession>A0ABQ1T242</accession>
<dbReference type="EMBL" id="BMKO01000003">
    <property type="protein sequence ID" value="GGE76171.1"/>
    <property type="molecule type" value="Genomic_DNA"/>
</dbReference>
<organism evidence="4 5">
    <name type="scientific">Shewanella carassii</name>
    <dbReference type="NCBI Taxonomy" id="1987584"/>
    <lineage>
        <taxon>Bacteria</taxon>
        <taxon>Pseudomonadati</taxon>
        <taxon>Pseudomonadota</taxon>
        <taxon>Gammaproteobacteria</taxon>
        <taxon>Alteromonadales</taxon>
        <taxon>Shewanellaceae</taxon>
        <taxon>Shewanella</taxon>
    </lineage>
</organism>
<keyword evidence="5" id="KW-1185">Reference proteome</keyword>
<feature type="domain" description="Tyr recombinase" evidence="3">
    <location>
        <begin position="159"/>
        <end position="315"/>
    </location>
</feature>
<keyword evidence="2" id="KW-0233">DNA recombination</keyword>
<reference evidence="5" key="1">
    <citation type="journal article" date="2019" name="Int. J. Syst. Evol. Microbiol.">
        <title>The Global Catalogue of Microorganisms (GCM) 10K type strain sequencing project: providing services to taxonomists for standard genome sequencing and annotation.</title>
        <authorList>
            <consortium name="The Broad Institute Genomics Platform"/>
            <consortium name="The Broad Institute Genome Sequencing Center for Infectious Disease"/>
            <person name="Wu L."/>
            <person name="Ma J."/>
        </authorList>
    </citation>
    <scope>NUCLEOTIDE SEQUENCE [LARGE SCALE GENOMIC DNA]</scope>
    <source>
        <strain evidence="5">CGMCC 1.16033</strain>
    </source>
</reference>
<protein>
    <submittedName>
        <fullName evidence="4">Integrase</fullName>
    </submittedName>
</protein>
<dbReference type="PROSITE" id="PS51898">
    <property type="entry name" value="TYR_RECOMBINASE"/>
    <property type="match status" value="1"/>
</dbReference>
<evidence type="ECO:0000313" key="4">
    <source>
        <dbReference type="EMBL" id="GGE76171.1"/>
    </source>
</evidence>
<dbReference type="SUPFAM" id="SSF56349">
    <property type="entry name" value="DNA breaking-rejoining enzymes"/>
    <property type="match status" value="1"/>
</dbReference>
<dbReference type="PANTHER" id="PTHR30349">
    <property type="entry name" value="PHAGE INTEGRASE-RELATED"/>
    <property type="match status" value="1"/>
</dbReference>
<comment type="caution">
    <text evidence="4">The sequence shown here is derived from an EMBL/GenBank/DDBJ whole genome shotgun (WGS) entry which is preliminary data.</text>
</comment>
<proteinExistence type="predicted"/>
<dbReference type="InterPro" id="IPR002104">
    <property type="entry name" value="Integrase_catalytic"/>
</dbReference>